<dbReference type="InterPro" id="IPR037445">
    <property type="entry name" value="MAGE"/>
</dbReference>
<dbReference type="PANTHER" id="PTHR11736:SF14">
    <property type="entry name" value="NSE3 HOMOLOG, SMC5-SMC6 COMPLEX COMPONENT"/>
    <property type="match status" value="1"/>
</dbReference>
<dbReference type="InParanoid" id="A0A6P3FNW8"/>
<dbReference type="InterPro" id="IPR041898">
    <property type="entry name" value="MAGE_WH1"/>
</dbReference>
<organism evidence="3 4">
    <name type="scientific">Octodon degus</name>
    <name type="common">Degu</name>
    <name type="synonym">Sciurus degus</name>
    <dbReference type="NCBI Taxonomy" id="10160"/>
    <lineage>
        <taxon>Eukaryota</taxon>
        <taxon>Metazoa</taxon>
        <taxon>Chordata</taxon>
        <taxon>Craniata</taxon>
        <taxon>Vertebrata</taxon>
        <taxon>Euteleostomi</taxon>
        <taxon>Mammalia</taxon>
        <taxon>Eutheria</taxon>
        <taxon>Euarchontoglires</taxon>
        <taxon>Glires</taxon>
        <taxon>Rodentia</taxon>
        <taxon>Hystricomorpha</taxon>
        <taxon>Octodontidae</taxon>
        <taxon>Octodon</taxon>
    </lineage>
</organism>
<name>A0A6P3FNW8_OCTDE</name>
<gene>
    <name evidence="4" type="primary">LOC101578465</name>
</gene>
<dbReference type="Pfam" id="PF01454">
    <property type="entry name" value="MAGE"/>
    <property type="match status" value="1"/>
</dbReference>
<dbReference type="InterPro" id="IPR002190">
    <property type="entry name" value="MHD_dom"/>
</dbReference>
<dbReference type="GO" id="GO:0000122">
    <property type="term" value="P:negative regulation of transcription by RNA polymerase II"/>
    <property type="evidence" value="ECO:0007669"/>
    <property type="project" value="TreeGrafter"/>
</dbReference>
<evidence type="ECO:0000259" key="2">
    <source>
        <dbReference type="PROSITE" id="PS50838"/>
    </source>
</evidence>
<sequence>MHEEEPAATDYSTSSSSCALVGDTAQEEPGRVTPSSPQIPRGVCSPPIAMASSESSQCHAGSSTEEEEGAGLSQDKDARQMRIDAFRKDKLDKIVLLLLQKYQRKEQITMEEVVHMVDHDSPDDFPVIFREICECMRLDFGIILKEVDSRAHAYELVSTLGLTYTGILDDTDQIIPKADLLILILSLIFLRGNHVSEEHLKDTLSHKKILAERPCIAVEDAWKFIREDLVRAEYLVYQQVPNSDPDQYEFLWGPRALAETTKMKVLEHAIMLDEEAPRACPYRSSSH</sequence>
<accession>A0A6P3FNW8</accession>
<proteinExistence type="predicted"/>
<dbReference type="Gene3D" id="1.10.10.1200">
    <property type="entry name" value="MAGE homology domain, winged helix WH1 motif"/>
    <property type="match status" value="1"/>
</dbReference>
<reference evidence="4" key="1">
    <citation type="submission" date="2025-08" db="UniProtKB">
        <authorList>
            <consortium name="RefSeq"/>
        </authorList>
    </citation>
    <scope>IDENTIFICATION</scope>
</reference>
<dbReference type="Gene3D" id="1.10.10.1210">
    <property type="entry name" value="MAGE homology domain, winged helix WH2 motif"/>
    <property type="match status" value="1"/>
</dbReference>
<evidence type="ECO:0000313" key="4">
    <source>
        <dbReference type="RefSeq" id="XP_004643729.2"/>
    </source>
</evidence>
<keyword evidence="3" id="KW-1185">Reference proteome</keyword>
<dbReference type="InterPro" id="IPR041899">
    <property type="entry name" value="MAGE_WH2"/>
</dbReference>
<dbReference type="SMART" id="SM01373">
    <property type="entry name" value="MAGE"/>
    <property type="match status" value="1"/>
</dbReference>
<dbReference type="FunFam" id="1.10.10.1210:FF:000001">
    <property type="entry name" value="melanoma-associated antigen D1"/>
    <property type="match status" value="1"/>
</dbReference>
<feature type="region of interest" description="Disordered" evidence="1">
    <location>
        <begin position="1"/>
        <end position="76"/>
    </location>
</feature>
<dbReference type="Pfam" id="PF12440">
    <property type="entry name" value="MAGE_N"/>
    <property type="match status" value="1"/>
</dbReference>
<dbReference type="RefSeq" id="XP_004643729.2">
    <property type="nucleotide sequence ID" value="XM_004643672.2"/>
</dbReference>
<dbReference type="Proteomes" id="UP000515203">
    <property type="component" value="Unplaced"/>
</dbReference>
<dbReference type="GeneID" id="101578465"/>
<dbReference type="InterPro" id="IPR021072">
    <property type="entry name" value="MAGE_N"/>
</dbReference>
<dbReference type="OrthoDB" id="205198at2759"/>
<protein>
    <submittedName>
        <fullName evidence="4">Melanoma-associated antigen 8-like</fullName>
    </submittedName>
</protein>
<dbReference type="PROSITE" id="PS50838">
    <property type="entry name" value="MAGE"/>
    <property type="match status" value="1"/>
</dbReference>
<feature type="compositionally biased region" description="Polar residues" evidence="1">
    <location>
        <begin position="52"/>
        <end position="63"/>
    </location>
</feature>
<evidence type="ECO:0000256" key="1">
    <source>
        <dbReference type="SAM" id="MobiDB-lite"/>
    </source>
</evidence>
<feature type="domain" description="MAGE" evidence="2">
    <location>
        <begin position="87"/>
        <end position="287"/>
    </location>
</feature>
<evidence type="ECO:0000313" key="3">
    <source>
        <dbReference type="Proteomes" id="UP000515203"/>
    </source>
</evidence>
<dbReference type="GO" id="GO:0005634">
    <property type="term" value="C:nucleus"/>
    <property type="evidence" value="ECO:0007669"/>
    <property type="project" value="TreeGrafter"/>
</dbReference>
<dbReference type="AlphaFoldDB" id="A0A6P3FNW8"/>
<dbReference type="PANTHER" id="PTHR11736">
    <property type="entry name" value="MELANOMA-ASSOCIATED ANTIGEN MAGE ANTIGEN"/>
    <property type="match status" value="1"/>
</dbReference>